<dbReference type="InterPro" id="IPR036880">
    <property type="entry name" value="Kunitz_BPTI_sf"/>
</dbReference>
<dbReference type="Gene3D" id="4.10.410.10">
    <property type="entry name" value="Pancreatic trypsin inhibitor Kunitz domain"/>
    <property type="match status" value="1"/>
</dbReference>
<evidence type="ECO:0000256" key="1">
    <source>
        <dbReference type="ARBA" id="ARBA00023157"/>
    </source>
</evidence>
<dbReference type="GO" id="GO:0005615">
    <property type="term" value="C:extracellular space"/>
    <property type="evidence" value="ECO:0007669"/>
    <property type="project" value="TreeGrafter"/>
</dbReference>
<organism evidence="4 5">
    <name type="scientific">Dreissena polymorpha</name>
    <name type="common">Zebra mussel</name>
    <name type="synonym">Mytilus polymorpha</name>
    <dbReference type="NCBI Taxonomy" id="45954"/>
    <lineage>
        <taxon>Eukaryota</taxon>
        <taxon>Metazoa</taxon>
        <taxon>Spiralia</taxon>
        <taxon>Lophotrochozoa</taxon>
        <taxon>Mollusca</taxon>
        <taxon>Bivalvia</taxon>
        <taxon>Autobranchia</taxon>
        <taxon>Heteroconchia</taxon>
        <taxon>Euheterodonta</taxon>
        <taxon>Imparidentia</taxon>
        <taxon>Neoheterodontei</taxon>
        <taxon>Myida</taxon>
        <taxon>Dreissenoidea</taxon>
        <taxon>Dreissenidae</taxon>
        <taxon>Dreissena</taxon>
    </lineage>
</organism>
<dbReference type="PANTHER" id="PTHR10083">
    <property type="entry name" value="KUNITZ-TYPE PROTEASE INHIBITOR-RELATED"/>
    <property type="match status" value="1"/>
</dbReference>
<dbReference type="Proteomes" id="UP000828390">
    <property type="component" value="Unassembled WGS sequence"/>
</dbReference>
<dbReference type="InterPro" id="IPR020901">
    <property type="entry name" value="Prtase_inh_Kunz-CS"/>
</dbReference>
<dbReference type="PRINTS" id="PR00759">
    <property type="entry name" value="BASICPTASE"/>
</dbReference>
<feature type="non-terminal residue" evidence="4">
    <location>
        <position position="1"/>
    </location>
</feature>
<dbReference type="FunFam" id="4.10.410.10:FF:000004">
    <property type="entry name" value="Tissue factor pathway inhibitor"/>
    <property type="match status" value="1"/>
</dbReference>
<reference evidence="4" key="1">
    <citation type="journal article" date="2019" name="bioRxiv">
        <title>The Genome of the Zebra Mussel, Dreissena polymorpha: A Resource for Invasive Species Research.</title>
        <authorList>
            <person name="McCartney M.A."/>
            <person name="Auch B."/>
            <person name="Kono T."/>
            <person name="Mallez S."/>
            <person name="Zhang Y."/>
            <person name="Obille A."/>
            <person name="Becker A."/>
            <person name="Abrahante J.E."/>
            <person name="Garbe J."/>
            <person name="Badalamenti J.P."/>
            <person name="Herman A."/>
            <person name="Mangelson H."/>
            <person name="Liachko I."/>
            <person name="Sullivan S."/>
            <person name="Sone E.D."/>
            <person name="Koren S."/>
            <person name="Silverstein K.A.T."/>
            <person name="Beckman K.B."/>
            <person name="Gohl D.M."/>
        </authorList>
    </citation>
    <scope>NUCLEOTIDE SEQUENCE</scope>
    <source>
        <strain evidence="4">Duluth1</strain>
        <tissue evidence="4">Whole animal</tissue>
    </source>
</reference>
<dbReference type="EMBL" id="JAIWYP010000004">
    <property type="protein sequence ID" value="KAH3843613.1"/>
    <property type="molecule type" value="Genomic_DNA"/>
</dbReference>
<proteinExistence type="predicted"/>
<reference evidence="4" key="2">
    <citation type="submission" date="2020-11" db="EMBL/GenBank/DDBJ databases">
        <authorList>
            <person name="McCartney M.A."/>
            <person name="Auch B."/>
            <person name="Kono T."/>
            <person name="Mallez S."/>
            <person name="Becker A."/>
            <person name="Gohl D.M."/>
            <person name="Silverstein K.A.T."/>
            <person name="Koren S."/>
            <person name="Bechman K.B."/>
            <person name="Herman A."/>
            <person name="Abrahante J.E."/>
            <person name="Garbe J."/>
        </authorList>
    </citation>
    <scope>NUCLEOTIDE SEQUENCE</scope>
    <source>
        <strain evidence="4">Duluth1</strain>
        <tissue evidence="4">Whole animal</tissue>
    </source>
</reference>
<keyword evidence="2" id="KW-0732">Signal</keyword>
<feature type="domain" description="BPTI/Kunitz inhibitor" evidence="3">
    <location>
        <begin position="35"/>
        <end position="85"/>
    </location>
</feature>
<dbReference type="InterPro" id="IPR050098">
    <property type="entry name" value="TFPI/VKTCI-like"/>
</dbReference>
<dbReference type="PROSITE" id="PS00280">
    <property type="entry name" value="BPTI_KUNITZ_1"/>
    <property type="match status" value="1"/>
</dbReference>
<dbReference type="PANTHER" id="PTHR10083:SF374">
    <property type="entry name" value="BPTI_KUNITZ INHIBITOR DOMAIN-CONTAINING PROTEIN"/>
    <property type="match status" value="1"/>
</dbReference>
<evidence type="ECO:0000313" key="5">
    <source>
        <dbReference type="Proteomes" id="UP000828390"/>
    </source>
</evidence>
<dbReference type="AlphaFoldDB" id="A0A9D4QUL4"/>
<accession>A0A9D4QUL4</accession>
<dbReference type="GO" id="GO:0004867">
    <property type="term" value="F:serine-type endopeptidase inhibitor activity"/>
    <property type="evidence" value="ECO:0007669"/>
    <property type="project" value="InterPro"/>
</dbReference>
<feature type="chain" id="PRO_5038920582" description="BPTI/Kunitz inhibitor domain-containing protein" evidence="2">
    <location>
        <begin position="27"/>
        <end position="92"/>
    </location>
</feature>
<dbReference type="SUPFAM" id="SSF57362">
    <property type="entry name" value="BPTI-like"/>
    <property type="match status" value="1"/>
</dbReference>
<name>A0A9D4QUL4_DREPO</name>
<dbReference type="InterPro" id="IPR002223">
    <property type="entry name" value="Kunitz_BPTI"/>
</dbReference>
<evidence type="ECO:0000313" key="4">
    <source>
        <dbReference type="EMBL" id="KAH3843613.1"/>
    </source>
</evidence>
<protein>
    <recommendedName>
        <fullName evidence="3">BPTI/Kunitz inhibitor domain-containing protein</fullName>
    </recommendedName>
</protein>
<dbReference type="CDD" id="cd00109">
    <property type="entry name" value="Kunitz-type"/>
    <property type="match status" value="1"/>
</dbReference>
<gene>
    <name evidence="4" type="ORF">DPMN_117136</name>
</gene>
<sequence length="92" mass="10043">SSAQGTTMFLAVSFLLLATLIGTASSQYPWGESVCKLPAETGPCDAVIPKYFFNTSTCTCELFIYGGCGGNGNRFETYGECMNRCKRTCYYK</sequence>
<dbReference type="Pfam" id="PF00014">
    <property type="entry name" value="Kunitz_BPTI"/>
    <property type="match status" value="1"/>
</dbReference>
<feature type="signal peptide" evidence="2">
    <location>
        <begin position="1"/>
        <end position="26"/>
    </location>
</feature>
<comment type="caution">
    <text evidence="4">The sequence shown here is derived from an EMBL/GenBank/DDBJ whole genome shotgun (WGS) entry which is preliminary data.</text>
</comment>
<evidence type="ECO:0000256" key="2">
    <source>
        <dbReference type="SAM" id="SignalP"/>
    </source>
</evidence>
<evidence type="ECO:0000259" key="3">
    <source>
        <dbReference type="PROSITE" id="PS50279"/>
    </source>
</evidence>
<dbReference type="PROSITE" id="PS50279">
    <property type="entry name" value="BPTI_KUNITZ_2"/>
    <property type="match status" value="1"/>
</dbReference>
<keyword evidence="5" id="KW-1185">Reference proteome</keyword>
<dbReference type="SMART" id="SM00131">
    <property type="entry name" value="KU"/>
    <property type="match status" value="1"/>
</dbReference>
<keyword evidence="1" id="KW-1015">Disulfide bond</keyword>